<gene>
    <name evidence="1" type="ORF">AB0K40_17785</name>
</gene>
<dbReference type="RefSeq" id="WP_364450726.1">
    <property type="nucleotide sequence ID" value="NZ_JBFARM010000005.1"/>
</dbReference>
<dbReference type="Proteomes" id="UP001552427">
    <property type="component" value="Unassembled WGS sequence"/>
</dbReference>
<comment type="caution">
    <text evidence="1">The sequence shown here is derived from an EMBL/GenBank/DDBJ whole genome shotgun (WGS) entry which is preliminary data.</text>
</comment>
<proteinExistence type="predicted"/>
<name>A0ABV3H4B5_9ACTN</name>
<dbReference type="Pfam" id="PF09956">
    <property type="entry name" value="Phage_cement_2"/>
    <property type="match status" value="1"/>
</dbReference>
<protein>
    <submittedName>
        <fullName evidence="1">Capsid cement protein</fullName>
    </submittedName>
</protein>
<reference evidence="1 2" key="1">
    <citation type="submission" date="2024-06" db="EMBL/GenBank/DDBJ databases">
        <title>The Natural Products Discovery Center: Release of the First 8490 Sequenced Strains for Exploring Actinobacteria Biosynthetic Diversity.</title>
        <authorList>
            <person name="Kalkreuter E."/>
            <person name="Kautsar S.A."/>
            <person name="Yang D."/>
            <person name="Bader C.D."/>
            <person name="Teijaro C.N."/>
            <person name="Fluegel L."/>
            <person name="Davis C.M."/>
            <person name="Simpson J.R."/>
            <person name="Lauterbach L."/>
            <person name="Steele A.D."/>
            <person name="Gui C."/>
            <person name="Meng S."/>
            <person name="Li G."/>
            <person name="Viehrig K."/>
            <person name="Ye F."/>
            <person name="Su P."/>
            <person name="Kiefer A.F."/>
            <person name="Nichols A."/>
            <person name="Cepeda A.J."/>
            <person name="Yan W."/>
            <person name="Fan B."/>
            <person name="Jiang Y."/>
            <person name="Adhikari A."/>
            <person name="Zheng C.-J."/>
            <person name="Schuster L."/>
            <person name="Cowan T.M."/>
            <person name="Smanski M.J."/>
            <person name="Chevrette M.G."/>
            <person name="De Carvalho L.P.S."/>
            <person name="Shen B."/>
        </authorList>
    </citation>
    <scope>NUCLEOTIDE SEQUENCE [LARGE SCALE GENOMIC DNA]</scope>
    <source>
        <strain evidence="1 2">NPDC049574</strain>
    </source>
</reference>
<sequence>MTDYTPIFTRGILPFTATTSATVTGGQFVAVSGNGTVGPAAADSTTVVGVAAHDAASGTQLTVHPLVGVVHEMVAGTGGITAGDAVKVGAAANAVLPLAAGAFGLRVGIALTTAAQTAKVQVLGR</sequence>
<accession>A0ABV3H4B5</accession>
<organism evidence="1 2">
    <name type="scientific">Nonomuraea bangladeshensis</name>
    <dbReference type="NCBI Taxonomy" id="404385"/>
    <lineage>
        <taxon>Bacteria</taxon>
        <taxon>Bacillati</taxon>
        <taxon>Actinomycetota</taxon>
        <taxon>Actinomycetes</taxon>
        <taxon>Streptosporangiales</taxon>
        <taxon>Streptosporangiaceae</taxon>
        <taxon>Nonomuraea</taxon>
    </lineage>
</organism>
<dbReference type="InterPro" id="IPR011231">
    <property type="entry name" value="Phage_VT1-Sakai_H0018"/>
</dbReference>
<evidence type="ECO:0000313" key="1">
    <source>
        <dbReference type="EMBL" id="MEV4287359.1"/>
    </source>
</evidence>
<dbReference type="EMBL" id="JBFARM010000005">
    <property type="protein sequence ID" value="MEV4287359.1"/>
    <property type="molecule type" value="Genomic_DNA"/>
</dbReference>
<keyword evidence="2" id="KW-1185">Reference proteome</keyword>
<evidence type="ECO:0000313" key="2">
    <source>
        <dbReference type="Proteomes" id="UP001552427"/>
    </source>
</evidence>